<organism evidence="2 3">
    <name type="scientific">Caldalkalibacillus horti</name>
    <dbReference type="NCBI Taxonomy" id="77523"/>
    <lineage>
        <taxon>Bacteria</taxon>
        <taxon>Bacillati</taxon>
        <taxon>Bacillota</taxon>
        <taxon>Bacilli</taxon>
        <taxon>Bacillales</taxon>
        <taxon>Bacillaceae</taxon>
        <taxon>Caldalkalibacillus</taxon>
    </lineage>
</organism>
<feature type="transmembrane region" description="Helical" evidence="1">
    <location>
        <begin position="106"/>
        <end position="126"/>
    </location>
</feature>
<evidence type="ECO:0000256" key="1">
    <source>
        <dbReference type="SAM" id="Phobius"/>
    </source>
</evidence>
<keyword evidence="3" id="KW-1185">Reference proteome</keyword>
<feature type="transmembrane region" description="Helical" evidence="1">
    <location>
        <begin position="21"/>
        <end position="46"/>
    </location>
</feature>
<accession>A0ABT9VW65</accession>
<evidence type="ECO:0000313" key="3">
    <source>
        <dbReference type="Proteomes" id="UP001235840"/>
    </source>
</evidence>
<evidence type="ECO:0000313" key="2">
    <source>
        <dbReference type="EMBL" id="MDQ0165235.1"/>
    </source>
</evidence>
<feature type="transmembrane region" description="Helical" evidence="1">
    <location>
        <begin position="168"/>
        <end position="186"/>
    </location>
</feature>
<keyword evidence="1" id="KW-0472">Membrane</keyword>
<dbReference type="Pfam" id="PF05975">
    <property type="entry name" value="EcsB"/>
    <property type="match status" value="1"/>
</dbReference>
<name>A0ABT9VW65_9BACI</name>
<protein>
    <submittedName>
        <fullName evidence="2">ABC-2 type transport system permease protein</fullName>
    </submittedName>
</protein>
<dbReference type="Proteomes" id="UP001235840">
    <property type="component" value="Unassembled WGS sequence"/>
</dbReference>
<feature type="transmembrane region" description="Helical" evidence="1">
    <location>
        <begin position="192"/>
        <end position="214"/>
    </location>
</feature>
<keyword evidence="1" id="KW-1133">Transmembrane helix</keyword>
<reference evidence="2 3" key="1">
    <citation type="submission" date="2023-07" db="EMBL/GenBank/DDBJ databases">
        <title>Genomic Encyclopedia of Type Strains, Phase IV (KMG-IV): sequencing the most valuable type-strain genomes for metagenomic binning, comparative biology and taxonomic classification.</title>
        <authorList>
            <person name="Goeker M."/>
        </authorList>
    </citation>
    <scope>NUCLEOTIDE SEQUENCE [LARGE SCALE GENOMIC DNA]</scope>
    <source>
        <strain evidence="2 3">DSM 12751</strain>
    </source>
</reference>
<proteinExistence type="predicted"/>
<dbReference type="RefSeq" id="WP_307392057.1">
    <property type="nucleotide sequence ID" value="NZ_BAAADK010000045.1"/>
</dbReference>
<dbReference type="InterPro" id="IPR010288">
    <property type="entry name" value="EcsB_ABC"/>
</dbReference>
<sequence>MKLDVKELYQKRFKEFTVEILKYRSAFANNGLLVTIIFLTILAGVYYRQMIDLIPEQFPVDLALTVLLAIVLTVGRHRTFLKEADMLFLPTLEREMEHYFSKTLRYNLLLQCGLVFVLLLMLKPLYDAKIPLEQQNLLLFYLIPVLAKGWNVYSSWNVLRVPYPDKRFLHGVARLLFNGALLYWFFSGGTFLIFESFIIGGAVLGLAVIAFFMYERNMIKRYLYRWMNLLEMEQKLQAKFYGFINLFVDVPHIGKKVKERKWLSWLGNILPFNRKQAYLYLLLKTFMRTEEYSSRFFRLSIVAMLLIWWLPNIYVKAAIGLGFIFITFTQMKGMKNYHQRQFWQGVFPWPHHLQQSSYRKLTISLMMVQAVLFSLVLFVTQ</sequence>
<comment type="caution">
    <text evidence="2">The sequence shown here is derived from an EMBL/GenBank/DDBJ whole genome shotgun (WGS) entry which is preliminary data.</text>
</comment>
<feature type="transmembrane region" description="Helical" evidence="1">
    <location>
        <begin position="138"/>
        <end position="156"/>
    </location>
</feature>
<dbReference type="PIRSF" id="PIRSF037259">
    <property type="entry name" value="EcsB_ABC"/>
    <property type="match status" value="1"/>
</dbReference>
<feature type="transmembrane region" description="Helical" evidence="1">
    <location>
        <begin position="58"/>
        <end position="75"/>
    </location>
</feature>
<keyword evidence="1" id="KW-0812">Transmembrane</keyword>
<feature type="transmembrane region" description="Helical" evidence="1">
    <location>
        <begin position="361"/>
        <end position="380"/>
    </location>
</feature>
<gene>
    <name evidence="2" type="ORF">J2S11_001135</name>
</gene>
<dbReference type="EMBL" id="JAUSTY010000004">
    <property type="protein sequence ID" value="MDQ0165235.1"/>
    <property type="molecule type" value="Genomic_DNA"/>
</dbReference>